<dbReference type="GO" id="GO:0016020">
    <property type="term" value="C:membrane"/>
    <property type="evidence" value="ECO:0007669"/>
    <property type="project" value="InterPro"/>
</dbReference>
<reference evidence="3" key="1">
    <citation type="submission" date="2016-01" db="EMBL/GenBank/DDBJ databases">
        <title>Whole genome sequencing of Bhargavaea cecembensis T14.</title>
        <authorList>
            <person name="Hong K.W."/>
        </authorList>
    </citation>
    <scope>NUCLEOTIDE SEQUENCE [LARGE SCALE GENOMIC DNA]</scope>
    <source>
        <strain evidence="3">M19</strain>
    </source>
</reference>
<evidence type="ECO:0000256" key="1">
    <source>
        <dbReference type="ARBA" id="ARBA00023224"/>
    </source>
</evidence>
<dbReference type="CDD" id="cd00130">
    <property type="entry name" value="PAS"/>
    <property type="match status" value="1"/>
</dbReference>
<dbReference type="SUPFAM" id="SSF55785">
    <property type="entry name" value="PYP-like sensor domain (PAS domain)"/>
    <property type="match status" value="1"/>
</dbReference>
<accession>A0A161RN53</accession>
<dbReference type="Gene3D" id="1.10.287.950">
    <property type="entry name" value="Methyl-accepting chemotaxis protein"/>
    <property type="match status" value="1"/>
</dbReference>
<dbReference type="Gene3D" id="3.30.450.20">
    <property type="entry name" value="PAS domain"/>
    <property type="match status" value="1"/>
</dbReference>
<dbReference type="SUPFAM" id="SSF58104">
    <property type="entry name" value="Methyl-accepting chemotaxis protein (MCP) signaling domain"/>
    <property type="match status" value="1"/>
</dbReference>
<dbReference type="AlphaFoldDB" id="A0A161RN53"/>
<dbReference type="Pfam" id="PF00015">
    <property type="entry name" value="MCPsignal"/>
    <property type="match status" value="1"/>
</dbReference>
<dbReference type="PANTHER" id="PTHR32089">
    <property type="entry name" value="METHYL-ACCEPTING CHEMOTAXIS PROTEIN MCPB"/>
    <property type="match status" value="1"/>
</dbReference>
<dbReference type="PANTHER" id="PTHR32089:SF112">
    <property type="entry name" value="LYSOZYME-LIKE PROTEIN-RELATED"/>
    <property type="match status" value="1"/>
</dbReference>
<dbReference type="PROSITE" id="PS50111">
    <property type="entry name" value="CHEMOTAXIS_TRANSDUC_2"/>
    <property type="match status" value="1"/>
</dbReference>
<proteinExistence type="predicted"/>
<dbReference type="PATRIC" id="fig|189381.10.peg.601"/>
<protein>
    <submittedName>
        <fullName evidence="2">Chemotaxis protein</fullName>
    </submittedName>
</protein>
<dbReference type="InterPro" id="IPR000700">
    <property type="entry name" value="PAS-assoc_C"/>
</dbReference>
<dbReference type="Pfam" id="PF08448">
    <property type="entry name" value="PAS_4"/>
    <property type="match status" value="1"/>
</dbReference>
<keyword evidence="1" id="KW-0807">Transducer</keyword>
<dbReference type="InterPro" id="IPR004089">
    <property type="entry name" value="MCPsignal_dom"/>
</dbReference>
<dbReference type="InterPro" id="IPR035965">
    <property type="entry name" value="PAS-like_dom_sf"/>
</dbReference>
<dbReference type="SMART" id="SM00283">
    <property type="entry name" value="MA"/>
    <property type="match status" value="1"/>
</dbReference>
<dbReference type="EMBL" id="LQQY01000017">
    <property type="protein sequence ID" value="KZE48519.1"/>
    <property type="molecule type" value="Genomic_DNA"/>
</dbReference>
<dbReference type="InterPro" id="IPR013656">
    <property type="entry name" value="PAS_4"/>
</dbReference>
<evidence type="ECO:0000313" key="2">
    <source>
        <dbReference type="EMBL" id="KZE48519.1"/>
    </source>
</evidence>
<dbReference type="OrthoDB" id="9765776at2"/>
<sequence length="302" mass="33845">MTIQMDRISNDLIVQSMKENMALIQFGIDRRVTYVNDLFAGSVGYRTDDMVGMHHKELCFPSFANSGGYETFWKRLLSGRSFQDKIERKDAMGNAIWLEATYMPIFDEDSRRVIGILKVATNITDRQMAIASLTDDLKGLAEDLHNQAKGGIDRGNELMGIIDRMTRVSEENAETLQGLQKQADDIKGIVQTVREIAAQTNLLALNAAIEAARAGEHGRGFDVVAKEVRKLSERVEKSIVEIRDNIEGITVEVKKITSGTDTAQHDIKESQMMIKHTVHDFSGLTTASTKLEEHAKRFQDII</sequence>
<dbReference type="Proteomes" id="UP000076510">
    <property type="component" value="Unassembled WGS sequence"/>
</dbReference>
<gene>
    <name evidence="2" type="ORF">AV649_19465</name>
</gene>
<evidence type="ECO:0000313" key="3">
    <source>
        <dbReference type="Proteomes" id="UP000076510"/>
    </source>
</evidence>
<dbReference type="NCBIfam" id="TIGR00229">
    <property type="entry name" value="sensory_box"/>
    <property type="match status" value="1"/>
</dbReference>
<dbReference type="InterPro" id="IPR000014">
    <property type="entry name" value="PAS"/>
</dbReference>
<organism evidence="2 3">
    <name type="scientific">Rossellomorea marisflavi</name>
    <dbReference type="NCBI Taxonomy" id="189381"/>
    <lineage>
        <taxon>Bacteria</taxon>
        <taxon>Bacillati</taxon>
        <taxon>Bacillota</taxon>
        <taxon>Bacilli</taxon>
        <taxon>Bacillales</taxon>
        <taxon>Bacillaceae</taxon>
        <taxon>Rossellomorea</taxon>
    </lineage>
</organism>
<comment type="caution">
    <text evidence="2">The sequence shown here is derived from an EMBL/GenBank/DDBJ whole genome shotgun (WGS) entry which is preliminary data.</text>
</comment>
<dbReference type="GO" id="GO:0007165">
    <property type="term" value="P:signal transduction"/>
    <property type="evidence" value="ECO:0007669"/>
    <property type="project" value="UniProtKB-KW"/>
</dbReference>
<dbReference type="PROSITE" id="PS50113">
    <property type="entry name" value="PAC"/>
    <property type="match status" value="1"/>
</dbReference>
<name>A0A161RN53_9BACI</name>